<keyword evidence="4" id="KW-0378">Hydrolase</keyword>
<sequence>MKTAIIGCGNANRSDDGVGSYVVNALHHALKDEANVECHDTGTNGMEVMFKARGCDRLIVIDACTPTGRPGALYRVPGEELACLPDPGLNLHGFRWQNALYAGQKIYREHFPRFVDVYLIEALQLQLGLSLSDPVRQTADHLIQQLLTELAAKEGIHA</sequence>
<evidence type="ECO:0000256" key="2">
    <source>
        <dbReference type="ARBA" id="ARBA00022670"/>
    </source>
</evidence>
<organism evidence="5 6">
    <name type="scientific">Litorivivens lipolytica</name>
    <dbReference type="NCBI Taxonomy" id="1524264"/>
    <lineage>
        <taxon>Bacteria</taxon>
        <taxon>Pseudomonadati</taxon>
        <taxon>Pseudomonadota</taxon>
        <taxon>Gammaproteobacteria</taxon>
        <taxon>Litorivivens</taxon>
    </lineage>
</organism>
<dbReference type="PANTHER" id="PTHR30302">
    <property type="entry name" value="HYDROGENASE 1 MATURATION PROTEASE"/>
    <property type="match status" value="1"/>
</dbReference>
<keyword evidence="3" id="KW-0064">Aspartyl protease</keyword>
<dbReference type="Gene3D" id="3.40.50.1450">
    <property type="entry name" value="HybD-like"/>
    <property type="match status" value="1"/>
</dbReference>
<evidence type="ECO:0000256" key="3">
    <source>
        <dbReference type="ARBA" id="ARBA00022750"/>
    </source>
</evidence>
<protein>
    <submittedName>
        <fullName evidence="5">Hydrogenase maturation protease</fullName>
    </submittedName>
</protein>
<dbReference type="Pfam" id="PF01750">
    <property type="entry name" value="HycI"/>
    <property type="match status" value="1"/>
</dbReference>
<evidence type="ECO:0000256" key="4">
    <source>
        <dbReference type="ARBA" id="ARBA00022801"/>
    </source>
</evidence>
<dbReference type="EMBL" id="JACHWY010000001">
    <property type="protein sequence ID" value="MBB3046862.1"/>
    <property type="molecule type" value="Genomic_DNA"/>
</dbReference>
<dbReference type="GO" id="GO:0008047">
    <property type="term" value="F:enzyme activator activity"/>
    <property type="evidence" value="ECO:0007669"/>
    <property type="project" value="InterPro"/>
</dbReference>
<evidence type="ECO:0000313" key="5">
    <source>
        <dbReference type="EMBL" id="MBB3046862.1"/>
    </source>
</evidence>
<reference evidence="5 6" key="1">
    <citation type="submission" date="2020-08" db="EMBL/GenBank/DDBJ databases">
        <title>Genomic Encyclopedia of Type Strains, Phase III (KMG-III): the genomes of soil and plant-associated and newly described type strains.</title>
        <authorList>
            <person name="Whitman W."/>
        </authorList>
    </citation>
    <scope>NUCLEOTIDE SEQUENCE [LARGE SCALE GENOMIC DNA]</scope>
    <source>
        <strain evidence="5 6">CECT 8654</strain>
    </source>
</reference>
<name>A0A7W4Z579_9GAMM</name>
<dbReference type="Proteomes" id="UP000537130">
    <property type="component" value="Unassembled WGS sequence"/>
</dbReference>
<dbReference type="GO" id="GO:0004190">
    <property type="term" value="F:aspartic-type endopeptidase activity"/>
    <property type="evidence" value="ECO:0007669"/>
    <property type="project" value="UniProtKB-KW"/>
</dbReference>
<dbReference type="InterPro" id="IPR023430">
    <property type="entry name" value="Pept_HybD-like_dom_sf"/>
</dbReference>
<evidence type="ECO:0000256" key="1">
    <source>
        <dbReference type="ARBA" id="ARBA00006814"/>
    </source>
</evidence>
<dbReference type="SUPFAM" id="SSF53163">
    <property type="entry name" value="HybD-like"/>
    <property type="match status" value="1"/>
</dbReference>
<proteinExistence type="inferred from homology"/>
<evidence type="ECO:0000313" key="6">
    <source>
        <dbReference type="Proteomes" id="UP000537130"/>
    </source>
</evidence>
<comment type="similarity">
    <text evidence="1">Belongs to the peptidase A31 family.</text>
</comment>
<dbReference type="AlphaFoldDB" id="A0A7W4Z579"/>
<accession>A0A7W4Z579</accession>
<dbReference type="InterPro" id="IPR000671">
    <property type="entry name" value="Peptidase_A31"/>
</dbReference>
<gene>
    <name evidence="5" type="ORF">FHR99_001098</name>
</gene>
<keyword evidence="6" id="KW-1185">Reference proteome</keyword>
<dbReference type="PRINTS" id="PR00446">
    <property type="entry name" value="HYDRGNUPTAKE"/>
</dbReference>
<dbReference type="PANTHER" id="PTHR30302:SF1">
    <property type="entry name" value="HYDROGENASE 2 MATURATION PROTEASE"/>
    <property type="match status" value="1"/>
</dbReference>
<comment type="caution">
    <text evidence="5">The sequence shown here is derived from an EMBL/GenBank/DDBJ whole genome shotgun (WGS) entry which is preliminary data.</text>
</comment>
<keyword evidence="2 5" id="KW-0645">Protease</keyword>
<dbReference type="GO" id="GO:0016485">
    <property type="term" value="P:protein processing"/>
    <property type="evidence" value="ECO:0007669"/>
    <property type="project" value="TreeGrafter"/>
</dbReference>
<dbReference type="NCBIfam" id="TIGR00072">
    <property type="entry name" value="hydrog_prot"/>
    <property type="match status" value="1"/>
</dbReference>